<dbReference type="Gene3D" id="3.100.10.20">
    <property type="entry name" value="CRISPR-associated endonuclease Cas1, N-terminal domain"/>
    <property type="match status" value="1"/>
</dbReference>
<organism evidence="12 13">
    <name type="scientific">Bilophila wadsworthia (strain 3_1_6)</name>
    <dbReference type="NCBI Taxonomy" id="563192"/>
    <lineage>
        <taxon>Bacteria</taxon>
        <taxon>Pseudomonadati</taxon>
        <taxon>Thermodesulfobacteriota</taxon>
        <taxon>Desulfovibrionia</taxon>
        <taxon>Desulfovibrionales</taxon>
        <taxon>Desulfovibrionaceae</taxon>
        <taxon>Bilophila</taxon>
    </lineage>
</organism>
<dbReference type="RefSeq" id="WP_005024338.1">
    <property type="nucleotide sequence ID" value="NZ_KE150239.1"/>
</dbReference>
<feature type="binding site" evidence="10">
    <location>
        <position position="264"/>
    </location>
    <ligand>
        <name>Mn(2+)</name>
        <dbReference type="ChEBI" id="CHEBI:29035"/>
    </ligand>
</feature>
<feature type="binding site" evidence="10">
    <location>
        <position position="183"/>
    </location>
    <ligand>
        <name>Mn(2+)</name>
        <dbReference type="ChEBI" id="CHEBI:29035"/>
    </ligand>
</feature>
<evidence type="ECO:0000313" key="12">
    <source>
        <dbReference type="EMBL" id="EFV45899.1"/>
    </source>
</evidence>
<keyword evidence="8 10" id="KW-0464">Manganese</keyword>
<keyword evidence="4 10" id="KW-0378">Hydrolase</keyword>
<dbReference type="STRING" id="563192.HMPREF0179_00245"/>
<keyword evidence="3 10" id="KW-0255">Endonuclease</keyword>
<feature type="binding site" evidence="10">
    <location>
        <position position="250"/>
    </location>
    <ligand>
        <name>Mn(2+)</name>
        <dbReference type="ChEBI" id="CHEBI:29035"/>
    </ligand>
</feature>
<evidence type="ECO:0000256" key="4">
    <source>
        <dbReference type="ARBA" id="ARBA00022801"/>
    </source>
</evidence>
<dbReference type="NCBIfam" id="TIGR03637">
    <property type="entry name" value="cas1_YPEST"/>
    <property type="match status" value="1"/>
</dbReference>
<name>E5Y236_BILW3</name>
<dbReference type="GO" id="GO:0046872">
    <property type="term" value="F:metal ion binding"/>
    <property type="evidence" value="ECO:0007669"/>
    <property type="project" value="UniProtKB-UniRule"/>
</dbReference>
<dbReference type="HAMAP" id="MF_01470">
    <property type="entry name" value="Cas1"/>
    <property type="match status" value="1"/>
</dbReference>
<keyword evidence="1 10" id="KW-0540">Nuclease</keyword>
<dbReference type="GO" id="GO:0051607">
    <property type="term" value="P:defense response to virus"/>
    <property type="evidence" value="ECO:0007669"/>
    <property type="project" value="UniProtKB-UniRule"/>
</dbReference>
<keyword evidence="2 10" id="KW-0479">Metal-binding</keyword>
<keyword evidence="7 10" id="KW-0238">DNA-binding</keyword>
<comment type="similarity">
    <text evidence="10">Belongs to the CRISPR-associated endonuclease Cas1 family.</text>
</comment>
<feature type="transmembrane region" description="Helical" evidence="11">
    <location>
        <begin position="227"/>
        <end position="249"/>
    </location>
</feature>
<comment type="function">
    <text evidence="10">CRISPR (clustered regularly interspaced short palindromic repeat), is an adaptive immune system that provides protection against mobile genetic elements (viruses, transposable elements and conjugative plasmids). CRISPR clusters contain spacers, sequences complementary to antecedent mobile elements, and target invading nucleic acids. CRISPR clusters are transcribed and processed into CRISPR RNA (crRNA). Acts as a dsDNA endonuclease. Involved in the integration of spacer DNA into the CRISPR cassette.</text>
</comment>
<dbReference type="NCBIfam" id="TIGR00287">
    <property type="entry name" value="cas1"/>
    <property type="match status" value="1"/>
</dbReference>
<evidence type="ECO:0000256" key="10">
    <source>
        <dbReference type="HAMAP-Rule" id="MF_01470"/>
    </source>
</evidence>
<reference evidence="12 13" key="2">
    <citation type="submission" date="2013-04" db="EMBL/GenBank/DDBJ databases">
        <title>The Genome Sequence of Bilophila wadsworthia 3_1_6.</title>
        <authorList>
            <consortium name="The Broad Institute Genomics Platform"/>
            <person name="Earl A."/>
            <person name="Ward D."/>
            <person name="Feldgarden M."/>
            <person name="Gevers D."/>
            <person name="Sibley C."/>
            <person name="Strauss J."/>
            <person name="Allen-Vercoe E."/>
            <person name="Walker B."/>
            <person name="Young S."/>
            <person name="Zeng Q."/>
            <person name="Gargeya S."/>
            <person name="Fitzgerald M."/>
            <person name="Haas B."/>
            <person name="Abouelleil A."/>
            <person name="Allen A.W."/>
            <person name="Alvarado L."/>
            <person name="Arachchi H.M."/>
            <person name="Berlin A.M."/>
            <person name="Chapman S.B."/>
            <person name="Gainer-Dewar J."/>
            <person name="Goldberg J."/>
            <person name="Griggs A."/>
            <person name="Gujja S."/>
            <person name="Hansen M."/>
            <person name="Howarth C."/>
            <person name="Imamovic A."/>
            <person name="Ireland A."/>
            <person name="Larimer J."/>
            <person name="McCowan C."/>
            <person name="Murphy C."/>
            <person name="Pearson M."/>
            <person name="Poon T.W."/>
            <person name="Priest M."/>
            <person name="Roberts A."/>
            <person name="Saif S."/>
            <person name="Shea T."/>
            <person name="Sisk P."/>
            <person name="Sykes S."/>
            <person name="Wortman J."/>
            <person name="Nusbaum C."/>
            <person name="Birren B."/>
        </authorList>
    </citation>
    <scope>NUCLEOTIDE SEQUENCE [LARGE SCALE GENOMIC DNA]</scope>
    <source>
        <strain evidence="12 13">3_1_6</strain>
    </source>
</reference>
<keyword evidence="6 10" id="KW-0051">Antiviral defense</keyword>
<dbReference type="Gene3D" id="1.20.120.920">
    <property type="entry name" value="CRISPR-associated endonuclease Cas1, C-terminal domain"/>
    <property type="match status" value="1"/>
</dbReference>
<dbReference type="EC" id="3.1.-.-" evidence="10"/>
<dbReference type="GO" id="GO:0043571">
    <property type="term" value="P:maintenance of CRISPR repeat elements"/>
    <property type="evidence" value="ECO:0007669"/>
    <property type="project" value="UniProtKB-UniRule"/>
</dbReference>
<evidence type="ECO:0000256" key="7">
    <source>
        <dbReference type="ARBA" id="ARBA00023125"/>
    </source>
</evidence>
<evidence type="ECO:0000256" key="3">
    <source>
        <dbReference type="ARBA" id="ARBA00022759"/>
    </source>
</evidence>
<evidence type="ECO:0000256" key="11">
    <source>
        <dbReference type="SAM" id="Phobius"/>
    </source>
</evidence>
<dbReference type="GO" id="GO:0003677">
    <property type="term" value="F:DNA binding"/>
    <property type="evidence" value="ECO:0007669"/>
    <property type="project" value="UniProtKB-KW"/>
</dbReference>
<accession>E5Y236</accession>
<dbReference type="AlphaFoldDB" id="E5Y236"/>
<dbReference type="Pfam" id="PF01867">
    <property type="entry name" value="Cas_Cas1"/>
    <property type="match status" value="1"/>
</dbReference>
<dbReference type="eggNOG" id="COG1518">
    <property type="taxonomic scope" value="Bacteria"/>
</dbReference>
<evidence type="ECO:0000256" key="5">
    <source>
        <dbReference type="ARBA" id="ARBA00022842"/>
    </source>
</evidence>
<keyword evidence="11" id="KW-0812">Transmembrane</keyword>
<dbReference type="HOGENOM" id="CLU_074119_0_0_7"/>
<dbReference type="EMBL" id="ADCP02000002">
    <property type="protein sequence ID" value="EFV45899.1"/>
    <property type="molecule type" value="Genomic_DNA"/>
</dbReference>
<evidence type="ECO:0000313" key="13">
    <source>
        <dbReference type="Proteomes" id="UP000006034"/>
    </source>
</evidence>
<proteinExistence type="inferred from homology"/>
<dbReference type="PANTHER" id="PTHR34353:SF2">
    <property type="entry name" value="CRISPR-ASSOCIATED ENDONUCLEASE CAS1 1"/>
    <property type="match status" value="1"/>
</dbReference>
<dbReference type="InterPro" id="IPR042211">
    <property type="entry name" value="CRISPR-assoc_Cas1_N"/>
</dbReference>
<evidence type="ECO:0000256" key="2">
    <source>
        <dbReference type="ARBA" id="ARBA00022723"/>
    </source>
</evidence>
<dbReference type="OrthoDB" id="1662073at2"/>
<reference evidence="12 13" key="1">
    <citation type="submission" date="2010-10" db="EMBL/GenBank/DDBJ databases">
        <authorList>
            <consortium name="The Broad Institute Genome Sequencing Platform"/>
            <person name="Ward D."/>
            <person name="Earl A."/>
            <person name="Feldgarden M."/>
            <person name="Young S.K."/>
            <person name="Gargeya S."/>
            <person name="Zeng Q."/>
            <person name="Alvarado L."/>
            <person name="Berlin A."/>
            <person name="Bochicchio J."/>
            <person name="Chapman S.B."/>
            <person name="Chen Z."/>
            <person name="Freedman E."/>
            <person name="Gellesch M."/>
            <person name="Goldberg J."/>
            <person name="Griggs A."/>
            <person name="Gujja S."/>
            <person name="Heilman E."/>
            <person name="Heiman D."/>
            <person name="Howarth C."/>
            <person name="Mehta T."/>
            <person name="Neiman D."/>
            <person name="Pearson M."/>
            <person name="Roberts A."/>
            <person name="Saif S."/>
            <person name="Shea T."/>
            <person name="Shenoy N."/>
            <person name="Sisk P."/>
            <person name="Stolte C."/>
            <person name="Sykes S."/>
            <person name="White J."/>
            <person name="Yandava C."/>
            <person name="Allen-Vercoe E."/>
            <person name="Sibley C."/>
            <person name="Ambrose C.E."/>
            <person name="Strauss J."/>
            <person name="Daigneault M."/>
            <person name="Haas B."/>
            <person name="Nusbaum C."/>
            <person name="Birren B."/>
        </authorList>
    </citation>
    <scope>NUCLEOTIDE SEQUENCE [LARGE SCALE GENOMIC DNA]</scope>
    <source>
        <strain evidence="12 13">3_1_6</strain>
    </source>
</reference>
<comment type="subunit">
    <text evidence="9 10">Homodimer, forms a heterotetramer with a Cas2 homodimer.</text>
</comment>
<dbReference type="Proteomes" id="UP000006034">
    <property type="component" value="Unassembled WGS sequence"/>
</dbReference>
<evidence type="ECO:0000256" key="6">
    <source>
        <dbReference type="ARBA" id="ARBA00023118"/>
    </source>
</evidence>
<dbReference type="PANTHER" id="PTHR34353">
    <property type="entry name" value="CRISPR-ASSOCIATED ENDONUCLEASE CAS1 1"/>
    <property type="match status" value="1"/>
</dbReference>
<gene>
    <name evidence="10" type="primary">cas1</name>
    <name evidence="12" type="ORF">HMPREF0179_00245</name>
</gene>
<evidence type="ECO:0000256" key="9">
    <source>
        <dbReference type="ARBA" id="ARBA00038592"/>
    </source>
</evidence>
<dbReference type="InterPro" id="IPR050646">
    <property type="entry name" value="Cas1"/>
</dbReference>
<keyword evidence="11" id="KW-0472">Membrane</keyword>
<dbReference type="GO" id="GO:0004520">
    <property type="term" value="F:DNA endonuclease activity"/>
    <property type="evidence" value="ECO:0007669"/>
    <property type="project" value="InterPro"/>
</dbReference>
<dbReference type="InterPro" id="IPR002729">
    <property type="entry name" value="CRISPR-assoc_Cas1"/>
</dbReference>
<comment type="caution">
    <text evidence="12">The sequence shown here is derived from an EMBL/GenBank/DDBJ whole genome shotgun (WGS) entry which is preliminary data.</text>
</comment>
<keyword evidence="13" id="KW-1185">Reference proteome</keyword>
<keyword evidence="11" id="KW-1133">Transmembrane helix</keyword>
<dbReference type="GO" id="GO:0016787">
    <property type="term" value="F:hydrolase activity"/>
    <property type="evidence" value="ECO:0007669"/>
    <property type="project" value="UniProtKB-KW"/>
</dbReference>
<evidence type="ECO:0000256" key="8">
    <source>
        <dbReference type="ARBA" id="ARBA00023211"/>
    </source>
</evidence>
<dbReference type="InterPro" id="IPR042206">
    <property type="entry name" value="CRISPR-assoc_Cas1_C"/>
</dbReference>
<comment type="cofactor">
    <cofactor evidence="10">
        <name>Mg(2+)</name>
        <dbReference type="ChEBI" id="CHEBI:18420"/>
    </cofactor>
    <cofactor evidence="10">
        <name>Mn(2+)</name>
        <dbReference type="ChEBI" id="CHEBI:29035"/>
    </cofactor>
</comment>
<evidence type="ECO:0000256" key="1">
    <source>
        <dbReference type="ARBA" id="ARBA00022722"/>
    </source>
</evidence>
<sequence length="317" mass="36076">MGIKRHSEPRPLQLSKRANVFYLEHARVVQQDDRIVYLTQDGGEFEQMFNIPERNTAFLLLGKGTSITDAAMRRMAASNVMVGFCGTGGSPLFSVCDIAFMTPQSEYRPTEYMQAWAEMWFAPARRLEKARCFLRRRAQMTAECWQENSYLQKLGIVLSDAVLERFHSDLEQAKDVQELLLAEARWAKRLYADLARGHGFSFVREEGARRSTSKADVCNGFLDHGNYIAYGYAAVALCGLGISFAMPILHGKTRRGALVFDLADVVKDGYVMPLAFECAKEGETQKDFRQRLIEHCQEEDVLDFLFDFMKNLCVKNT</sequence>
<dbReference type="InterPro" id="IPR019857">
    <property type="entry name" value="CRISPR-assoc_Cas1_YPEST-subtyp"/>
</dbReference>
<protein>
    <recommendedName>
        <fullName evidence="10">CRISPR-associated endonuclease Cas1</fullName>
        <ecNumber evidence="10">3.1.-.-</ecNumber>
    </recommendedName>
</protein>
<keyword evidence="5 10" id="KW-0460">Magnesium</keyword>
<dbReference type="GeneID" id="78086967"/>